<dbReference type="Pfam" id="PF13671">
    <property type="entry name" value="AAA_33"/>
    <property type="match status" value="1"/>
</dbReference>
<dbReference type="RefSeq" id="WP_290298493.1">
    <property type="nucleotide sequence ID" value="NZ_JAUFQR010000001.1"/>
</dbReference>
<accession>A0ABV7XWI2</accession>
<gene>
    <name evidence="1" type="ORF">ACFONJ_15470</name>
</gene>
<proteinExistence type="predicted"/>
<dbReference type="Gene3D" id="3.40.50.300">
    <property type="entry name" value="P-loop containing nucleotide triphosphate hydrolases"/>
    <property type="match status" value="1"/>
</dbReference>
<sequence>MKNENHSKANETLLHLICGLPGAGKTTLAKKIVNNTGGIIFSPDEWIKDIWVDKAESEGNAYRGEIEQLQWKMAKRILQNSVNVIIEWGTWGKNEREILRDEAWAIGVKVKLYYLNVKREVLRERILKRNENINEYEFFISEKEIESFLDNCFNRFEPPTEEELATYDYIGQ</sequence>
<keyword evidence="2" id="KW-1185">Reference proteome</keyword>
<reference evidence="2" key="1">
    <citation type="journal article" date="2019" name="Int. J. Syst. Evol. Microbiol.">
        <title>The Global Catalogue of Microorganisms (GCM) 10K type strain sequencing project: providing services to taxonomists for standard genome sequencing and annotation.</title>
        <authorList>
            <consortium name="The Broad Institute Genomics Platform"/>
            <consortium name="The Broad Institute Genome Sequencing Center for Infectious Disease"/>
            <person name="Wu L."/>
            <person name="Ma J."/>
        </authorList>
    </citation>
    <scope>NUCLEOTIDE SEQUENCE [LARGE SCALE GENOMIC DNA]</scope>
    <source>
        <strain evidence="2">CECT 7798</strain>
    </source>
</reference>
<dbReference type="Proteomes" id="UP001595735">
    <property type="component" value="Unassembled WGS sequence"/>
</dbReference>
<name>A0ABV7XWI2_9FLAO</name>
<dbReference type="EMBL" id="JBHRYO010000002">
    <property type="protein sequence ID" value="MFC3757376.1"/>
    <property type="molecule type" value="Genomic_DNA"/>
</dbReference>
<protein>
    <submittedName>
        <fullName evidence="1">AAA family ATPase</fullName>
    </submittedName>
</protein>
<comment type="caution">
    <text evidence="1">The sequence shown here is derived from an EMBL/GenBank/DDBJ whole genome shotgun (WGS) entry which is preliminary data.</text>
</comment>
<evidence type="ECO:0000313" key="1">
    <source>
        <dbReference type="EMBL" id="MFC3757376.1"/>
    </source>
</evidence>
<dbReference type="SUPFAM" id="SSF52540">
    <property type="entry name" value="P-loop containing nucleoside triphosphate hydrolases"/>
    <property type="match status" value="1"/>
</dbReference>
<evidence type="ECO:0000313" key="2">
    <source>
        <dbReference type="Proteomes" id="UP001595735"/>
    </source>
</evidence>
<dbReference type="InterPro" id="IPR027417">
    <property type="entry name" value="P-loop_NTPase"/>
</dbReference>
<organism evidence="1 2">
    <name type="scientific">Chryseobacterium tructae</name>
    <dbReference type="NCBI Taxonomy" id="1037380"/>
    <lineage>
        <taxon>Bacteria</taxon>
        <taxon>Pseudomonadati</taxon>
        <taxon>Bacteroidota</taxon>
        <taxon>Flavobacteriia</taxon>
        <taxon>Flavobacteriales</taxon>
        <taxon>Weeksellaceae</taxon>
        <taxon>Chryseobacterium group</taxon>
        <taxon>Chryseobacterium</taxon>
    </lineage>
</organism>